<dbReference type="GO" id="GO:0005737">
    <property type="term" value="C:cytoplasm"/>
    <property type="evidence" value="ECO:0007669"/>
    <property type="project" value="TreeGrafter"/>
</dbReference>
<evidence type="ECO:0000256" key="5">
    <source>
        <dbReference type="PIRSR" id="PIRSR622684-1"/>
    </source>
</evidence>
<evidence type="ECO:0000256" key="2">
    <source>
        <dbReference type="ARBA" id="ARBA00022670"/>
    </source>
</evidence>
<organism evidence="8 9">
    <name type="scientific">Oopsacas minuta</name>
    <dbReference type="NCBI Taxonomy" id="111878"/>
    <lineage>
        <taxon>Eukaryota</taxon>
        <taxon>Metazoa</taxon>
        <taxon>Porifera</taxon>
        <taxon>Hexactinellida</taxon>
        <taxon>Hexasterophora</taxon>
        <taxon>Lyssacinosida</taxon>
        <taxon>Leucopsacidae</taxon>
        <taxon>Oopsacas</taxon>
    </lineage>
</organism>
<comment type="caution">
    <text evidence="8">The sequence shown here is derived from an EMBL/GenBank/DDBJ whole genome shotgun (WGS) entry which is preliminary data.</text>
</comment>
<keyword evidence="9" id="KW-1185">Reference proteome</keyword>
<evidence type="ECO:0000313" key="8">
    <source>
        <dbReference type="EMBL" id="KAI6657713.1"/>
    </source>
</evidence>
<dbReference type="SUPFAM" id="SSF47473">
    <property type="entry name" value="EF-hand"/>
    <property type="match status" value="1"/>
</dbReference>
<comment type="similarity">
    <text evidence="1">Belongs to the peptidase C2 family.</text>
</comment>
<dbReference type="InterPro" id="IPR011992">
    <property type="entry name" value="EF-hand-dom_pair"/>
</dbReference>
<dbReference type="CDD" id="cd00214">
    <property type="entry name" value="Calpain_III"/>
    <property type="match status" value="1"/>
</dbReference>
<sequence length="677" mass="76824">MLGAKLSSQDFISLRRQLNSENKLFTDPYFPPEAQSVFYSQKSPVKFVWCRPPDFAPDPKLMVDGASRFDVTQGMLGDCWLLSAMASLAQNQSLLRVVVPNDQSFEKQYAGIFHFRLWHFGEWIDVVIDDYLPTYKGKLVFAHSPEKNELWPALLEKAYAKLHGSYEALKGGRTSEAMEDFTGGIKEIVDMTIRSKDLFSLLYKSVLRSDLISCSIIPQDKSSGEVKLDNGLIAGHAYTVTDARSVHIPKQGMLEMVRVRNPWGNEREWKGDWSDNSPQWRCISDEERNELELVFADDGEFWMSFEDFRDQFTEMEICHSSIDDLDENESIESWNLATFSGSWSKQKGTAGGCLNFPTFCNNPQISIELREDANADGKCSVIIALMQKDCRAQKCLGFQSNSIGFSIYKQPDTPLTKKFTDYNRSVGNSGSFTNLREVSGRFDLPAGKYVVIPCIFKPGSEGTFLLRIFTEKSIIYPNRDVISEVVDTSINAVEDLNLNSTRQSVSSKRLKRGEQMFLSIAGSDGRVDADELLDVIIASLSRNLEKNVLERETCRALIQLVDKDRAGSLNYEQCTMLIEYICKWKRVFTSVVENRSDTISRHQLSLALQELGYDLSTECLEVVINRFSSQEKISIQDFIAIVCRVKMLTDIFKVKHDPKKKTLTFSLETLLLNALKL</sequence>
<dbReference type="InterPro" id="IPR001300">
    <property type="entry name" value="Peptidase_C2_calpain_cat"/>
</dbReference>
<dbReference type="CDD" id="cd00044">
    <property type="entry name" value="CysPc"/>
    <property type="match status" value="1"/>
</dbReference>
<feature type="active site" evidence="5 6">
    <location>
        <position position="79"/>
    </location>
</feature>
<dbReference type="Gene3D" id="1.10.238.10">
    <property type="entry name" value="EF-hand"/>
    <property type="match status" value="1"/>
</dbReference>
<keyword evidence="2 6" id="KW-0645">Protease</keyword>
<dbReference type="SUPFAM" id="SSF49758">
    <property type="entry name" value="Calpain large subunit, middle domain (domain III)"/>
    <property type="match status" value="1"/>
</dbReference>
<dbReference type="InterPro" id="IPR033883">
    <property type="entry name" value="C2_III"/>
</dbReference>
<feature type="active site" evidence="5 6">
    <location>
        <position position="261"/>
    </location>
</feature>
<name>A0AAV7KA85_9METZ</name>
<dbReference type="InterPro" id="IPR000169">
    <property type="entry name" value="Pept_cys_AS"/>
</dbReference>
<feature type="active site" evidence="5 6">
    <location>
        <position position="236"/>
    </location>
</feature>
<evidence type="ECO:0000256" key="4">
    <source>
        <dbReference type="ARBA" id="ARBA00022807"/>
    </source>
</evidence>
<dbReference type="Gene3D" id="3.90.70.10">
    <property type="entry name" value="Cysteine proteinases"/>
    <property type="match status" value="1"/>
</dbReference>
<dbReference type="PANTHER" id="PTHR10183:SF433">
    <property type="entry name" value="CALPAIN-A-RELATED"/>
    <property type="match status" value="1"/>
</dbReference>
<dbReference type="Pfam" id="PF00648">
    <property type="entry name" value="Peptidase_C2"/>
    <property type="match status" value="1"/>
</dbReference>
<evidence type="ECO:0000256" key="6">
    <source>
        <dbReference type="PROSITE-ProRule" id="PRU00239"/>
    </source>
</evidence>
<keyword evidence="3 6" id="KW-0378">Hydrolase</keyword>
<evidence type="ECO:0000256" key="3">
    <source>
        <dbReference type="ARBA" id="ARBA00022801"/>
    </source>
</evidence>
<dbReference type="InterPro" id="IPR038765">
    <property type="entry name" value="Papain-like_cys_pep_sf"/>
</dbReference>
<dbReference type="Pfam" id="PF01067">
    <property type="entry name" value="Calpain_III"/>
    <property type="match status" value="1"/>
</dbReference>
<dbReference type="PROSITE" id="PS00139">
    <property type="entry name" value="THIOL_PROTEASE_CYS"/>
    <property type="match status" value="1"/>
</dbReference>
<evidence type="ECO:0000256" key="1">
    <source>
        <dbReference type="ARBA" id="ARBA00007623"/>
    </source>
</evidence>
<dbReference type="SMART" id="SM00230">
    <property type="entry name" value="CysPc"/>
    <property type="match status" value="1"/>
</dbReference>
<dbReference type="GO" id="GO:0006508">
    <property type="term" value="P:proteolysis"/>
    <property type="evidence" value="ECO:0007669"/>
    <property type="project" value="UniProtKB-KW"/>
</dbReference>
<feature type="domain" description="Calpain catalytic" evidence="7">
    <location>
        <begin position="24"/>
        <end position="321"/>
    </location>
</feature>
<dbReference type="InterPro" id="IPR022682">
    <property type="entry name" value="Calpain_domain_III"/>
</dbReference>
<dbReference type="EMBL" id="JAKMXF010000111">
    <property type="protein sequence ID" value="KAI6657713.1"/>
    <property type="molecule type" value="Genomic_DNA"/>
</dbReference>
<dbReference type="PROSITE" id="PS50203">
    <property type="entry name" value="CALPAIN_CAT"/>
    <property type="match status" value="1"/>
</dbReference>
<dbReference type="FunFam" id="3.90.70.10:FF:000001">
    <property type="entry name" value="Calpain-1 catalytic subunit"/>
    <property type="match status" value="1"/>
</dbReference>
<keyword evidence="4 6" id="KW-0788">Thiol protease</keyword>
<dbReference type="SMART" id="SM00720">
    <property type="entry name" value="calpain_III"/>
    <property type="match status" value="1"/>
</dbReference>
<dbReference type="SUPFAM" id="SSF54001">
    <property type="entry name" value="Cysteine proteinases"/>
    <property type="match status" value="1"/>
</dbReference>
<dbReference type="AlphaFoldDB" id="A0AAV7KA85"/>
<evidence type="ECO:0000259" key="7">
    <source>
        <dbReference type="PROSITE" id="PS50203"/>
    </source>
</evidence>
<dbReference type="InterPro" id="IPR036213">
    <property type="entry name" value="Calpain_III_sf"/>
</dbReference>
<reference evidence="8 9" key="1">
    <citation type="journal article" date="2023" name="BMC Biol.">
        <title>The compact genome of the sponge Oopsacas minuta (Hexactinellida) is lacking key metazoan core genes.</title>
        <authorList>
            <person name="Santini S."/>
            <person name="Schenkelaars Q."/>
            <person name="Jourda C."/>
            <person name="Duchesne M."/>
            <person name="Belahbib H."/>
            <person name="Rocher C."/>
            <person name="Selva M."/>
            <person name="Riesgo A."/>
            <person name="Vervoort M."/>
            <person name="Leys S.P."/>
            <person name="Kodjabachian L."/>
            <person name="Le Bivic A."/>
            <person name="Borchiellini C."/>
            <person name="Claverie J.M."/>
            <person name="Renard E."/>
        </authorList>
    </citation>
    <scope>NUCLEOTIDE SEQUENCE [LARGE SCALE GENOMIC DNA]</scope>
    <source>
        <strain evidence="8">SPO-2</strain>
    </source>
</reference>
<dbReference type="InterPro" id="IPR022683">
    <property type="entry name" value="Calpain_III"/>
</dbReference>
<evidence type="ECO:0000313" key="9">
    <source>
        <dbReference type="Proteomes" id="UP001165289"/>
    </source>
</evidence>
<dbReference type="PANTHER" id="PTHR10183">
    <property type="entry name" value="CALPAIN"/>
    <property type="match status" value="1"/>
</dbReference>
<proteinExistence type="inferred from homology"/>
<protein>
    <submittedName>
        <fullName evidence="8">Calpain-9-like</fullName>
    </submittedName>
</protein>
<gene>
    <name evidence="8" type="ORF">LOD99_458</name>
</gene>
<dbReference type="GO" id="GO:0004198">
    <property type="term" value="F:calcium-dependent cysteine-type endopeptidase activity"/>
    <property type="evidence" value="ECO:0007669"/>
    <property type="project" value="InterPro"/>
</dbReference>
<dbReference type="Proteomes" id="UP001165289">
    <property type="component" value="Unassembled WGS sequence"/>
</dbReference>
<dbReference type="PRINTS" id="PR00704">
    <property type="entry name" value="CALPAIN"/>
</dbReference>
<dbReference type="InterPro" id="IPR022684">
    <property type="entry name" value="Calpain_cysteine_protease"/>
</dbReference>
<dbReference type="Gene3D" id="2.60.120.380">
    <property type="match status" value="1"/>
</dbReference>
<accession>A0AAV7KA85</accession>